<reference evidence="2 3" key="1">
    <citation type="submission" date="2018-07" db="EMBL/GenBank/DDBJ databases">
        <title>The complete nuclear genome of the prasinophyte Chloropicon primus (CCMP1205).</title>
        <authorList>
            <person name="Pombert J.-F."/>
            <person name="Otis C."/>
            <person name="Turmel M."/>
            <person name="Lemieux C."/>
        </authorList>
    </citation>
    <scope>NUCLEOTIDE SEQUENCE [LARGE SCALE GENOMIC DNA]</scope>
    <source>
        <strain evidence="2 3">CCMP1205</strain>
    </source>
</reference>
<dbReference type="Pfam" id="PF01593">
    <property type="entry name" value="Amino_oxidase"/>
    <property type="match status" value="1"/>
</dbReference>
<protein>
    <submittedName>
        <fullName evidence="2">Amine oxidase</fullName>
    </submittedName>
</protein>
<dbReference type="OrthoDB" id="2219495at2759"/>
<accession>A0A5B8MNI8</accession>
<dbReference type="GO" id="GO:0016491">
    <property type="term" value="F:oxidoreductase activity"/>
    <property type="evidence" value="ECO:0007669"/>
    <property type="project" value="InterPro"/>
</dbReference>
<evidence type="ECO:0000259" key="1">
    <source>
        <dbReference type="Pfam" id="PF01593"/>
    </source>
</evidence>
<dbReference type="Proteomes" id="UP000316726">
    <property type="component" value="Chromosome 4"/>
</dbReference>
<dbReference type="STRING" id="1764295.A0A5B8MNI8"/>
<dbReference type="InterPro" id="IPR050464">
    <property type="entry name" value="Zeta_carotene_desat/Oxidored"/>
</dbReference>
<dbReference type="SUPFAM" id="SSF51905">
    <property type="entry name" value="FAD/NAD(P)-binding domain"/>
    <property type="match status" value="1"/>
</dbReference>
<evidence type="ECO:0000313" key="2">
    <source>
        <dbReference type="EMBL" id="QDZ20890.1"/>
    </source>
</evidence>
<dbReference type="PANTHER" id="PTHR42923">
    <property type="entry name" value="PROTOPORPHYRINOGEN OXIDASE"/>
    <property type="match status" value="1"/>
</dbReference>
<dbReference type="AlphaFoldDB" id="A0A5B8MNI8"/>
<feature type="domain" description="Amine oxidase" evidence="1">
    <location>
        <begin position="23"/>
        <end position="393"/>
    </location>
</feature>
<evidence type="ECO:0000313" key="3">
    <source>
        <dbReference type="Proteomes" id="UP000316726"/>
    </source>
</evidence>
<proteinExistence type="predicted"/>
<organism evidence="2 3">
    <name type="scientific">Chloropicon primus</name>
    <dbReference type="NCBI Taxonomy" id="1764295"/>
    <lineage>
        <taxon>Eukaryota</taxon>
        <taxon>Viridiplantae</taxon>
        <taxon>Chlorophyta</taxon>
        <taxon>Chloropicophyceae</taxon>
        <taxon>Chloropicales</taxon>
        <taxon>Chloropicaceae</taxon>
        <taxon>Chloropicon</taxon>
    </lineage>
</organism>
<dbReference type="Gene3D" id="3.50.50.60">
    <property type="entry name" value="FAD/NAD(P)-binding domain"/>
    <property type="match status" value="2"/>
</dbReference>
<dbReference type="InterPro" id="IPR002937">
    <property type="entry name" value="Amino_oxidase"/>
</dbReference>
<dbReference type="EMBL" id="CP031037">
    <property type="protein sequence ID" value="QDZ20890.1"/>
    <property type="molecule type" value="Genomic_DNA"/>
</dbReference>
<name>A0A5B8MNI8_9CHLO</name>
<sequence length="528" mass="56271">MRVATATLPAAKPRAVVVGGGWAGFGAAWNLSKTGGFGVTLVDGSPDPGGVAGKLGESSIELGVKGCWRHYGNIRRLLDNELELPVRDIYNDFSETAFYSKRGLEVVAPVFGELPRLPAPLGTLVYSLNKFTELPINERLTAFPLTQALLEFDLDEESYSAYDSLSFEALCKRAKVSDALYDTFLAPILLALLFVPPKDLSAAAALSVLSNYALSHQSDFDVQWPRVPPSEIFLKWKRLLEESRGAKFLNSTFVRRVLLSDNGKEVRGVEIDDGSGSTRELGAEVVVLAAGANAMPKIVTASGLESIRGLQRVHELSCSAVTATRFEIDGEPMPLRYPSNVWSTGGEVAGTFYDIGALRGGRPGVVLEVDTYNAADLLGLSDGDLESRGREVLSLENSAYGTSSGRVQATARVRNAALRWTPGSHGATPQLSPEGAPRGLLVAGDLVRNGPGDFGSHLGARGLSQEKSLVTGLRAGMVAAEAFLGKDASRLIKPPLHVEPDEPHISAAKAALTKARASGLLPNNLFIH</sequence>
<dbReference type="PANTHER" id="PTHR42923:SF46">
    <property type="entry name" value="AMINE OXIDASE"/>
    <property type="match status" value="1"/>
</dbReference>
<keyword evidence="3" id="KW-1185">Reference proteome</keyword>
<gene>
    <name evidence="2" type="ORF">A3770_04p34080</name>
</gene>
<dbReference type="InterPro" id="IPR036188">
    <property type="entry name" value="FAD/NAD-bd_sf"/>
</dbReference>